<evidence type="ECO:0000256" key="1">
    <source>
        <dbReference type="ARBA" id="ARBA00001946"/>
    </source>
</evidence>
<feature type="non-terminal residue" evidence="6">
    <location>
        <position position="1"/>
    </location>
</feature>
<comment type="cofactor">
    <cofactor evidence="1">
        <name>Mg(2+)</name>
        <dbReference type="ChEBI" id="CHEBI:18420"/>
    </cofactor>
</comment>
<dbReference type="InterPro" id="IPR008949">
    <property type="entry name" value="Isoprenoid_synthase_dom_sf"/>
</dbReference>
<comment type="caution">
    <text evidence="6">The sequence shown here is derived from an EMBL/GenBank/DDBJ whole genome shotgun (WGS) entry which is preliminary data.</text>
</comment>
<evidence type="ECO:0000313" key="6">
    <source>
        <dbReference type="EMBL" id="KAA6353320.1"/>
    </source>
</evidence>
<name>A0A5J4T725_9EUKA</name>
<dbReference type="GO" id="GO:0005737">
    <property type="term" value="C:cytoplasm"/>
    <property type="evidence" value="ECO:0007669"/>
    <property type="project" value="TreeGrafter"/>
</dbReference>
<reference evidence="6 7" key="1">
    <citation type="submission" date="2019-03" db="EMBL/GenBank/DDBJ databases">
        <title>Single cell metagenomics reveals metabolic interactions within the superorganism composed of flagellate Streblomastix strix and complex community of Bacteroidetes bacteria on its surface.</title>
        <authorList>
            <person name="Treitli S.C."/>
            <person name="Kolisko M."/>
            <person name="Husnik F."/>
            <person name="Keeling P."/>
            <person name="Hampl V."/>
        </authorList>
    </citation>
    <scope>NUCLEOTIDE SEQUENCE [LARGE SCALE GENOMIC DNA]</scope>
    <source>
        <strain evidence="6">ST1C</strain>
    </source>
</reference>
<dbReference type="GO" id="GO:0004161">
    <property type="term" value="F:dimethylallyltranstransferase activity"/>
    <property type="evidence" value="ECO:0007669"/>
    <property type="project" value="TreeGrafter"/>
</dbReference>
<dbReference type="GO" id="GO:0004337">
    <property type="term" value="F:(2E,6E)-farnesyl diphosphate synthase activity"/>
    <property type="evidence" value="ECO:0007669"/>
    <property type="project" value="TreeGrafter"/>
</dbReference>
<protein>
    <submittedName>
        <fullName evidence="6">Putative farnesyl pyrophosphate synthase</fullName>
    </submittedName>
</protein>
<dbReference type="Pfam" id="PF00348">
    <property type="entry name" value="polyprenyl_synt"/>
    <property type="match status" value="1"/>
</dbReference>
<dbReference type="EMBL" id="SNRW01038354">
    <property type="protein sequence ID" value="KAA6353320.1"/>
    <property type="molecule type" value="Genomic_DNA"/>
</dbReference>
<accession>A0A5J4T725</accession>
<feature type="compositionally biased region" description="Basic and acidic residues" evidence="5">
    <location>
        <begin position="171"/>
        <end position="187"/>
    </location>
</feature>
<dbReference type="InterPro" id="IPR039702">
    <property type="entry name" value="FPS1-like"/>
</dbReference>
<dbReference type="InterPro" id="IPR000092">
    <property type="entry name" value="Polyprenyl_synt"/>
</dbReference>
<feature type="region of interest" description="Disordered" evidence="5">
    <location>
        <begin position="171"/>
        <end position="190"/>
    </location>
</feature>
<dbReference type="GO" id="GO:0046872">
    <property type="term" value="F:metal ion binding"/>
    <property type="evidence" value="ECO:0007669"/>
    <property type="project" value="UniProtKB-KW"/>
</dbReference>
<keyword evidence="2" id="KW-0808">Transferase</keyword>
<dbReference type="OrthoDB" id="10257492at2759"/>
<evidence type="ECO:0000256" key="2">
    <source>
        <dbReference type="ARBA" id="ARBA00022679"/>
    </source>
</evidence>
<proteinExistence type="predicted"/>
<sequence length="205" mass="23161">ICIKHFASEEPFIAAKLINLFDDVTFKTELGQRIDSSSCYRHPQAKTTGQPIDPYTSSQENFHSVFSLKTYDRITKYKTGFYTFYLPLVAGIICAGADDWSNEGIGEKAERKRAKLHKIEEICLELGKLFQSQDDFLDCFGNYELMGKVGRDIQDGKCTWLSSTALSLSDPDKKKQAEESLKSHYGSEDPEDISAVKEMYKIIGV</sequence>
<dbReference type="Proteomes" id="UP000324800">
    <property type="component" value="Unassembled WGS sequence"/>
</dbReference>
<dbReference type="Gene3D" id="1.10.600.10">
    <property type="entry name" value="Farnesyl Diphosphate Synthase"/>
    <property type="match status" value="1"/>
</dbReference>
<keyword evidence="3" id="KW-0479">Metal-binding</keyword>
<evidence type="ECO:0000313" key="7">
    <source>
        <dbReference type="Proteomes" id="UP000324800"/>
    </source>
</evidence>
<dbReference type="CDD" id="cd00867">
    <property type="entry name" value="Trans_IPPS"/>
    <property type="match status" value="1"/>
</dbReference>
<evidence type="ECO:0000256" key="5">
    <source>
        <dbReference type="SAM" id="MobiDB-lite"/>
    </source>
</evidence>
<evidence type="ECO:0000256" key="4">
    <source>
        <dbReference type="ARBA" id="ARBA00022842"/>
    </source>
</evidence>
<dbReference type="PANTHER" id="PTHR11525:SF0">
    <property type="entry name" value="FARNESYL PYROPHOSPHATE SYNTHASE"/>
    <property type="match status" value="1"/>
</dbReference>
<keyword evidence="4" id="KW-0460">Magnesium</keyword>
<dbReference type="SUPFAM" id="SSF48576">
    <property type="entry name" value="Terpenoid synthases"/>
    <property type="match status" value="1"/>
</dbReference>
<organism evidence="6 7">
    <name type="scientific">Streblomastix strix</name>
    <dbReference type="NCBI Taxonomy" id="222440"/>
    <lineage>
        <taxon>Eukaryota</taxon>
        <taxon>Metamonada</taxon>
        <taxon>Preaxostyla</taxon>
        <taxon>Oxymonadida</taxon>
        <taxon>Streblomastigidae</taxon>
        <taxon>Streblomastix</taxon>
    </lineage>
</organism>
<dbReference type="AlphaFoldDB" id="A0A5J4T725"/>
<dbReference type="GO" id="GO:0045337">
    <property type="term" value="P:farnesyl diphosphate biosynthetic process"/>
    <property type="evidence" value="ECO:0007669"/>
    <property type="project" value="TreeGrafter"/>
</dbReference>
<dbReference type="PANTHER" id="PTHR11525">
    <property type="entry name" value="FARNESYL-PYROPHOSPHATE SYNTHETASE"/>
    <property type="match status" value="1"/>
</dbReference>
<evidence type="ECO:0000256" key="3">
    <source>
        <dbReference type="ARBA" id="ARBA00022723"/>
    </source>
</evidence>
<gene>
    <name evidence="6" type="ORF">EZS28_051153</name>
</gene>